<dbReference type="Proteomes" id="UP000199672">
    <property type="component" value="Unassembled WGS sequence"/>
</dbReference>
<dbReference type="OrthoDB" id="1312497at2"/>
<name>A0A1I1TF86_9FLAO</name>
<dbReference type="AlphaFoldDB" id="A0A1I1TF86"/>
<sequence length="362" mass="42932">MEKTVLNYSIKGGVFHIAWNMVFVVLGIYFLSIINIEKIRFKFGDLVLPIVAVLFIIVYGKKAVMTLFNFHKKIIFSQEGLELNEVFYEWKDIVFPRVIVKTEHTAKYNLSYKEFYLTFVYKQKTIEIKIDDYNVSENEIKELLKKYTPKFTPSTISEEKTIYEPILDFDQIITLDHYYDLEHEDSEEAIKDVQKLAVKDLDAVKRFCENQLFVQPDKVSFIYYSLSEDEDIDKWADFLSDEFSRVFQIALNQNKMKELTPVLYEILVEDISSYNAGRVRETLLKGLDHKDLETRLKALEFLQDWIDEEVLKSNSIVVSKLRQKLKDPEWKMRWKAGKLLEQYKIAFESLSMLDKLRRFINS</sequence>
<evidence type="ECO:0000256" key="1">
    <source>
        <dbReference type="SAM" id="Phobius"/>
    </source>
</evidence>
<feature type="transmembrane region" description="Helical" evidence="1">
    <location>
        <begin position="43"/>
        <end position="60"/>
    </location>
</feature>
<accession>A0A1I1TF86</accession>
<protein>
    <submittedName>
        <fullName evidence="2">Uncharacterized protein</fullName>
    </submittedName>
</protein>
<evidence type="ECO:0000313" key="2">
    <source>
        <dbReference type="EMBL" id="SFD57281.1"/>
    </source>
</evidence>
<organism evidence="2 3">
    <name type="scientific">Flavobacterium phragmitis</name>
    <dbReference type="NCBI Taxonomy" id="739143"/>
    <lineage>
        <taxon>Bacteria</taxon>
        <taxon>Pseudomonadati</taxon>
        <taxon>Bacteroidota</taxon>
        <taxon>Flavobacteriia</taxon>
        <taxon>Flavobacteriales</taxon>
        <taxon>Flavobacteriaceae</taxon>
        <taxon>Flavobacterium</taxon>
    </lineage>
</organism>
<keyword evidence="1" id="KW-1133">Transmembrane helix</keyword>
<keyword evidence="3" id="KW-1185">Reference proteome</keyword>
<dbReference type="SUPFAM" id="SSF48371">
    <property type="entry name" value="ARM repeat"/>
    <property type="match status" value="1"/>
</dbReference>
<keyword evidence="1" id="KW-0472">Membrane</keyword>
<feature type="transmembrane region" description="Helical" evidence="1">
    <location>
        <begin position="12"/>
        <end position="31"/>
    </location>
</feature>
<dbReference type="STRING" id="739143.SAMN05216297_109138"/>
<evidence type="ECO:0000313" key="3">
    <source>
        <dbReference type="Proteomes" id="UP000199672"/>
    </source>
</evidence>
<dbReference type="InterPro" id="IPR016024">
    <property type="entry name" value="ARM-type_fold"/>
</dbReference>
<proteinExistence type="predicted"/>
<reference evidence="3" key="1">
    <citation type="submission" date="2016-10" db="EMBL/GenBank/DDBJ databases">
        <authorList>
            <person name="Varghese N."/>
            <person name="Submissions S."/>
        </authorList>
    </citation>
    <scope>NUCLEOTIDE SEQUENCE [LARGE SCALE GENOMIC DNA]</scope>
    <source>
        <strain evidence="3">CGMCC 1.10370</strain>
    </source>
</reference>
<dbReference type="RefSeq" id="WP_091495669.1">
    <property type="nucleotide sequence ID" value="NZ_FOMH01000009.1"/>
</dbReference>
<gene>
    <name evidence="2" type="ORF">SAMN05216297_109138</name>
</gene>
<keyword evidence="1" id="KW-0812">Transmembrane</keyword>
<dbReference type="EMBL" id="FOMH01000009">
    <property type="protein sequence ID" value="SFD57281.1"/>
    <property type="molecule type" value="Genomic_DNA"/>
</dbReference>